<accession>A0A1A9WPR6</accession>
<name>A0A1A9WPR6_9MUSC</name>
<organism evidence="1 2">
    <name type="scientific">Glossina brevipalpis</name>
    <dbReference type="NCBI Taxonomy" id="37001"/>
    <lineage>
        <taxon>Eukaryota</taxon>
        <taxon>Metazoa</taxon>
        <taxon>Ecdysozoa</taxon>
        <taxon>Arthropoda</taxon>
        <taxon>Hexapoda</taxon>
        <taxon>Insecta</taxon>
        <taxon>Pterygota</taxon>
        <taxon>Neoptera</taxon>
        <taxon>Endopterygota</taxon>
        <taxon>Diptera</taxon>
        <taxon>Brachycera</taxon>
        <taxon>Muscomorpha</taxon>
        <taxon>Hippoboscoidea</taxon>
        <taxon>Glossinidae</taxon>
        <taxon>Glossina</taxon>
    </lineage>
</organism>
<reference evidence="1" key="2">
    <citation type="submission" date="2020-05" db="UniProtKB">
        <authorList>
            <consortium name="EnsemblMetazoa"/>
        </authorList>
    </citation>
    <scope>IDENTIFICATION</scope>
    <source>
        <strain evidence="1">IAEA</strain>
    </source>
</reference>
<dbReference type="VEuPathDB" id="VectorBase:GBRI027420"/>
<keyword evidence="2" id="KW-1185">Reference proteome</keyword>
<dbReference type="InterPro" id="IPR023674">
    <property type="entry name" value="Ribosomal_uL1-like"/>
</dbReference>
<evidence type="ECO:0000313" key="1">
    <source>
        <dbReference type="EnsemblMetazoa" id="GBRI027420-PA"/>
    </source>
</evidence>
<dbReference type="Proteomes" id="UP000091820">
    <property type="component" value="Unassembled WGS sequence"/>
</dbReference>
<dbReference type="AlphaFoldDB" id="A0A1A9WPR6"/>
<dbReference type="SUPFAM" id="SSF56808">
    <property type="entry name" value="Ribosomal protein L1"/>
    <property type="match status" value="1"/>
</dbReference>
<proteinExistence type="predicted"/>
<reference evidence="2" key="1">
    <citation type="submission" date="2014-03" db="EMBL/GenBank/DDBJ databases">
        <authorList>
            <person name="Aksoy S."/>
            <person name="Warren W."/>
            <person name="Wilson R.K."/>
        </authorList>
    </citation>
    <scope>NUCLEOTIDE SEQUENCE [LARGE SCALE GENOMIC DNA]</scope>
    <source>
        <strain evidence="2">IAEA</strain>
    </source>
</reference>
<evidence type="ECO:0000313" key="2">
    <source>
        <dbReference type="Proteomes" id="UP000091820"/>
    </source>
</evidence>
<sequence>MNSVIKNSQLESNSGVVDVYPNDKFYACIFKIWLDRRGLANPNLVVAKDYGLISPCVRTLNMDTQHLEENLRFLLEDIDTMRPKRECHFITRMLLRSPPNP</sequence>
<dbReference type="STRING" id="37001.A0A1A9WPR6"/>
<protein>
    <submittedName>
        <fullName evidence="1">Uncharacterized protein</fullName>
    </submittedName>
</protein>
<dbReference type="EnsemblMetazoa" id="GBRI027420-RA">
    <property type="protein sequence ID" value="GBRI027420-PA"/>
    <property type="gene ID" value="GBRI027420"/>
</dbReference>